<accession>A0ABQ6LY48</accession>
<proteinExistence type="predicted"/>
<protein>
    <submittedName>
        <fullName evidence="2">HNH endonuclease</fullName>
    </submittedName>
</protein>
<comment type="caution">
    <text evidence="2">The sequence shown here is derived from an EMBL/GenBank/DDBJ whole genome shotgun (WGS) entry which is preliminary data.</text>
</comment>
<keyword evidence="2" id="KW-0255">Endonuclease</keyword>
<dbReference type="InterPro" id="IPR052892">
    <property type="entry name" value="NA-targeting_endonuclease"/>
</dbReference>
<dbReference type="GO" id="GO:0004519">
    <property type="term" value="F:endonuclease activity"/>
    <property type="evidence" value="ECO:0007669"/>
    <property type="project" value="UniProtKB-KW"/>
</dbReference>
<dbReference type="PANTHER" id="PTHR33877">
    <property type="entry name" value="SLL1193 PROTEIN"/>
    <property type="match status" value="1"/>
</dbReference>
<dbReference type="EMBL" id="BSYJ01000003">
    <property type="protein sequence ID" value="GMG87026.1"/>
    <property type="molecule type" value="Genomic_DNA"/>
</dbReference>
<evidence type="ECO:0000313" key="3">
    <source>
        <dbReference type="Proteomes" id="UP001224392"/>
    </source>
</evidence>
<dbReference type="Proteomes" id="UP001224392">
    <property type="component" value="Unassembled WGS sequence"/>
</dbReference>
<dbReference type="InterPro" id="IPR029471">
    <property type="entry name" value="HNH_5"/>
</dbReference>
<evidence type="ECO:0000259" key="1">
    <source>
        <dbReference type="SMART" id="SM00507"/>
    </source>
</evidence>
<dbReference type="PANTHER" id="PTHR33877:SF2">
    <property type="entry name" value="OS07G0170200 PROTEIN"/>
    <property type="match status" value="1"/>
</dbReference>
<dbReference type="SMART" id="SM00507">
    <property type="entry name" value="HNHc"/>
    <property type="match status" value="1"/>
</dbReference>
<name>A0ABQ6LY48_9GAMM</name>
<dbReference type="Gene3D" id="1.10.30.50">
    <property type="match status" value="1"/>
</dbReference>
<keyword evidence="2" id="KW-0378">Hydrolase</keyword>
<dbReference type="InterPro" id="IPR003615">
    <property type="entry name" value="HNH_nuc"/>
</dbReference>
<keyword evidence="3" id="KW-1185">Reference proteome</keyword>
<reference evidence="2 3" key="1">
    <citation type="submission" date="2023-04" db="EMBL/GenBank/DDBJ databases">
        <title>Marinobulbifer ophiurae gen. nov., sp. Nov., isolate from tissue of brittle star Ophioplocus japonicus.</title>
        <authorList>
            <person name="Kawano K."/>
            <person name="Sawayama S."/>
            <person name="Nakagawa S."/>
        </authorList>
    </citation>
    <scope>NUCLEOTIDE SEQUENCE [LARGE SCALE GENOMIC DNA]</scope>
    <source>
        <strain evidence="2 3">NKW57</strain>
    </source>
</reference>
<dbReference type="RefSeq" id="WP_285763667.1">
    <property type="nucleotide sequence ID" value="NZ_BSYJ01000003.1"/>
</dbReference>
<evidence type="ECO:0000313" key="2">
    <source>
        <dbReference type="EMBL" id="GMG87026.1"/>
    </source>
</evidence>
<dbReference type="CDD" id="cd00085">
    <property type="entry name" value="HNHc"/>
    <property type="match status" value="1"/>
</dbReference>
<sequence length="200" mass="22582">MTAQPRILRLNLAGQPLEWLGWEQAACLYVRELVTWELGGIVRRVQGGTNRLTGKRSQLQLASIIACGGARIAEPRRRPPLTNAALFLRDGRYCLYCGNRFSAAALTRDHVHPISRGGRDIWENVVSACRRCNQFKGNALLQELDMELLALPFCPNAAEYLALVNGDRIRGDQMAFLRSQFNKRREARWSRFGPDSVCIL</sequence>
<dbReference type="Pfam" id="PF14279">
    <property type="entry name" value="HNH_5"/>
    <property type="match status" value="1"/>
</dbReference>
<feature type="domain" description="HNH nuclease" evidence="1">
    <location>
        <begin position="81"/>
        <end position="134"/>
    </location>
</feature>
<gene>
    <name evidence="2" type="ORF">MNKW57_13470</name>
</gene>
<organism evidence="2 3">
    <name type="scientific">Biformimicrobium ophioploci</name>
    <dbReference type="NCBI Taxonomy" id="3036711"/>
    <lineage>
        <taxon>Bacteria</taxon>
        <taxon>Pseudomonadati</taxon>
        <taxon>Pseudomonadota</taxon>
        <taxon>Gammaproteobacteria</taxon>
        <taxon>Cellvibrionales</taxon>
        <taxon>Microbulbiferaceae</taxon>
        <taxon>Biformimicrobium</taxon>
    </lineage>
</organism>
<keyword evidence="2" id="KW-0540">Nuclease</keyword>